<dbReference type="Pfam" id="PF12225">
    <property type="entry name" value="DUF5981"/>
    <property type="match status" value="1"/>
</dbReference>
<organism evidence="3">
    <name type="scientific">marine sediment metagenome</name>
    <dbReference type="NCBI Taxonomy" id="412755"/>
    <lineage>
        <taxon>unclassified sequences</taxon>
        <taxon>metagenomes</taxon>
        <taxon>ecological metagenomes</taxon>
    </lineage>
</organism>
<dbReference type="InterPro" id="IPR022026">
    <property type="entry name" value="DUF5981"/>
</dbReference>
<evidence type="ECO:0000256" key="1">
    <source>
        <dbReference type="SAM" id="MobiDB-lite"/>
    </source>
</evidence>
<sequence>QNKPIEEVLESLGAESKIFLLACNGCAEVCETGGEKALSAIKAELEKAGKNLTGTALVDFLCNKVLVATRLAREMDKIEQADSILALTCGIGVQVVSKVVNKVVHPAANTVSLGGLQGLWPADERCQACGDCALDYTGGICPITFCAKSLLNGPCGGAQEGKCEVDSEKDCGWQLIYERLEKIGRLENLKKFHKPRDHSKMLPSARSARSTLEEKGMLQN</sequence>
<proteinExistence type="predicted"/>
<accession>X1IQV7</accession>
<reference evidence="3" key="1">
    <citation type="journal article" date="2014" name="Front. Microbiol.">
        <title>High frequency of phylogenetically diverse reductive dehalogenase-homologous genes in deep subseafloor sedimentary metagenomes.</title>
        <authorList>
            <person name="Kawai M."/>
            <person name="Futagami T."/>
            <person name="Toyoda A."/>
            <person name="Takaki Y."/>
            <person name="Nishi S."/>
            <person name="Hori S."/>
            <person name="Arai W."/>
            <person name="Tsubouchi T."/>
            <person name="Morono Y."/>
            <person name="Uchiyama I."/>
            <person name="Ito T."/>
            <person name="Fujiyama A."/>
            <person name="Inagaki F."/>
            <person name="Takami H."/>
        </authorList>
    </citation>
    <scope>NUCLEOTIDE SEQUENCE</scope>
    <source>
        <strain evidence="3">Expedition CK06-06</strain>
    </source>
</reference>
<gene>
    <name evidence="3" type="ORF">S03H2_55914</name>
</gene>
<evidence type="ECO:0000313" key="3">
    <source>
        <dbReference type="EMBL" id="GAH84082.1"/>
    </source>
</evidence>
<dbReference type="PANTHER" id="PTHR38755:SF1">
    <property type="entry name" value="METHYLENE-TETRAHYDROFOLATE REDUCTASE C-TERMINAL DOMAIN-CONTAINING PROTEIN"/>
    <property type="match status" value="1"/>
</dbReference>
<dbReference type="PANTHER" id="PTHR38755">
    <property type="entry name" value="5,10-METHYLENETETRAHYDROFOLATE REDUCTASE"/>
    <property type="match status" value="1"/>
</dbReference>
<feature type="region of interest" description="Disordered" evidence="1">
    <location>
        <begin position="195"/>
        <end position="220"/>
    </location>
</feature>
<comment type="caution">
    <text evidence="3">The sequence shown here is derived from an EMBL/GenBank/DDBJ whole genome shotgun (WGS) entry which is preliminary data.</text>
</comment>
<dbReference type="EMBL" id="BARU01035755">
    <property type="protein sequence ID" value="GAH84082.1"/>
    <property type="molecule type" value="Genomic_DNA"/>
</dbReference>
<feature type="non-terminal residue" evidence="3">
    <location>
        <position position="1"/>
    </location>
</feature>
<feature type="compositionally biased region" description="Basic and acidic residues" evidence="1">
    <location>
        <begin position="211"/>
        <end position="220"/>
    </location>
</feature>
<feature type="domain" description="Methylene-tetrahydrofolate reductase C-terminal-like" evidence="2">
    <location>
        <begin position="106"/>
        <end position="198"/>
    </location>
</feature>
<evidence type="ECO:0000259" key="2">
    <source>
        <dbReference type="Pfam" id="PF12225"/>
    </source>
</evidence>
<protein>
    <recommendedName>
        <fullName evidence="2">Methylene-tetrahydrofolate reductase C-terminal-like domain-containing protein</fullName>
    </recommendedName>
</protein>
<name>X1IQV7_9ZZZZ</name>
<dbReference type="AlphaFoldDB" id="X1IQV7"/>